<sequence>MGATRGSAGTQGGSRVLEPLRVELCRGEYC</sequence>
<evidence type="ECO:0000313" key="2">
    <source>
        <dbReference type="Proteomes" id="UP001154282"/>
    </source>
</evidence>
<dbReference type="AlphaFoldDB" id="A0AAV0I9S2"/>
<accession>A0AAV0I9S2</accession>
<protein>
    <submittedName>
        <fullName evidence="1">Uncharacterized protein</fullName>
    </submittedName>
</protein>
<comment type="caution">
    <text evidence="1">The sequence shown here is derived from an EMBL/GenBank/DDBJ whole genome shotgun (WGS) entry which is preliminary data.</text>
</comment>
<keyword evidence="2" id="KW-1185">Reference proteome</keyword>
<evidence type="ECO:0000313" key="1">
    <source>
        <dbReference type="EMBL" id="CAI0393020.1"/>
    </source>
</evidence>
<organism evidence="1 2">
    <name type="scientific">Linum tenue</name>
    <dbReference type="NCBI Taxonomy" id="586396"/>
    <lineage>
        <taxon>Eukaryota</taxon>
        <taxon>Viridiplantae</taxon>
        <taxon>Streptophyta</taxon>
        <taxon>Embryophyta</taxon>
        <taxon>Tracheophyta</taxon>
        <taxon>Spermatophyta</taxon>
        <taxon>Magnoliopsida</taxon>
        <taxon>eudicotyledons</taxon>
        <taxon>Gunneridae</taxon>
        <taxon>Pentapetalae</taxon>
        <taxon>rosids</taxon>
        <taxon>fabids</taxon>
        <taxon>Malpighiales</taxon>
        <taxon>Linaceae</taxon>
        <taxon>Linum</taxon>
    </lineage>
</organism>
<name>A0AAV0I9S2_9ROSI</name>
<proteinExistence type="predicted"/>
<dbReference type="Proteomes" id="UP001154282">
    <property type="component" value="Unassembled WGS sequence"/>
</dbReference>
<dbReference type="EMBL" id="CAMGYJ010000003">
    <property type="protein sequence ID" value="CAI0393020.1"/>
    <property type="molecule type" value="Genomic_DNA"/>
</dbReference>
<gene>
    <name evidence="1" type="ORF">LITE_LOCUS7768</name>
</gene>
<reference evidence="1" key="1">
    <citation type="submission" date="2022-08" db="EMBL/GenBank/DDBJ databases">
        <authorList>
            <person name="Gutierrez-Valencia J."/>
        </authorList>
    </citation>
    <scope>NUCLEOTIDE SEQUENCE</scope>
</reference>